<protein>
    <submittedName>
        <fullName evidence="1">Uncharacterized protein</fullName>
    </submittedName>
</protein>
<accession>A0A0A9FTB6</accession>
<dbReference type="AlphaFoldDB" id="A0A0A9FTB6"/>
<name>A0A0A9FTB6_ARUDO</name>
<reference evidence="1" key="1">
    <citation type="submission" date="2014-09" db="EMBL/GenBank/DDBJ databases">
        <authorList>
            <person name="Magalhaes I.L.F."/>
            <person name="Oliveira U."/>
            <person name="Santos F.R."/>
            <person name="Vidigal T.H.D.A."/>
            <person name="Brescovit A.D."/>
            <person name="Santos A.J."/>
        </authorList>
    </citation>
    <scope>NUCLEOTIDE SEQUENCE</scope>
    <source>
        <tissue evidence="1">Shoot tissue taken approximately 20 cm above the soil surface</tissue>
    </source>
</reference>
<organism evidence="1">
    <name type="scientific">Arundo donax</name>
    <name type="common">Giant reed</name>
    <name type="synonym">Donax arundinaceus</name>
    <dbReference type="NCBI Taxonomy" id="35708"/>
    <lineage>
        <taxon>Eukaryota</taxon>
        <taxon>Viridiplantae</taxon>
        <taxon>Streptophyta</taxon>
        <taxon>Embryophyta</taxon>
        <taxon>Tracheophyta</taxon>
        <taxon>Spermatophyta</taxon>
        <taxon>Magnoliopsida</taxon>
        <taxon>Liliopsida</taxon>
        <taxon>Poales</taxon>
        <taxon>Poaceae</taxon>
        <taxon>PACMAD clade</taxon>
        <taxon>Arundinoideae</taxon>
        <taxon>Arundineae</taxon>
        <taxon>Arundo</taxon>
    </lineage>
</organism>
<sequence length="22" mass="2427">MQPAKIQCYEISGACEISKIIT</sequence>
<dbReference type="EMBL" id="GBRH01186348">
    <property type="protein sequence ID" value="JAE11548.1"/>
    <property type="molecule type" value="Transcribed_RNA"/>
</dbReference>
<reference evidence="1" key="2">
    <citation type="journal article" date="2015" name="Data Brief">
        <title>Shoot transcriptome of the giant reed, Arundo donax.</title>
        <authorList>
            <person name="Barrero R.A."/>
            <person name="Guerrero F.D."/>
            <person name="Moolhuijzen P."/>
            <person name="Goolsby J.A."/>
            <person name="Tidwell J."/>
            <person name="Bellgard S.E."/>
            <person name="Bellgard M.I."/>
        </authorList>
    </citation>
    <scope>NUCLEOTIDE SEQUENCE</scope>
    <source>
        <tissue evidence="1">Shoot tissue taken approximately 20 cm above the soil surface</tissue>
    </source>
</reference>
<evidence type="ECO:0000313" key="1">
    <source>
        <dbReference type="EMBL" id="JAE11548.1"/>
    </source>
</evidence>
<proteinExistence type="predicted"/>